<feature type="compositionally biased region" description="Polar residues" evidence="1">
    <location>
        <begin position="185"/>
        <end position="195"/>
    </location>
</feature>
<keyword evidence="4" id="KW-1185">Reference proteome</keyword>
<keyword evidence="2" id="KW-0812">Transmembrane</keyword>
<comment type="caution">
    <text evidence="3">The sequence shown here is derived from an EMBL/GenBank/DDBJ whole genome shotgun (WGS) entry which is preliminary data.</text>
</comment>
<protein>
    <submittedName>
        <fullName evidence="3">Expressed protein</fullName>
    </submittedName>
</protein>
<feature type="region of interest" description="Disordered" evidence="1">
    <location>
        <begin position="157"/>
        <end position="195"/>
    </location>
</feature>
<evidence type="ECO:0000313" key="3">
    <source>
        <dbReference type="EMBL" id="CAH7685426.1"/>
    </source>
</evidence>
<dbReference type="InterPro" id="IPR036028">
    <property type="entry name" value="SH3-like_dom_sf"/>
</dbReference>
<accession>A0AAV0BFN4</accession>
<name>A0AAV0BFN4_PHAPC</name>
<gene>
    <name evidence="3" type="ORF">PPACK8108_LOCUS19944</name>
</gene>
<keyword evidence="2" id="KW-1133">Transmembrane helix</keyword>
<feature type="region of interest" description="Disordered" evidence="1">
    <location>
        <begin position="549"/>
        <end position="570"/>
    </location>
</feature>
<feature type="compositionally biased region" description="Polar residues" evidence="1">
    <location>
        <begin position="157"/>
        <end position="174"/>
    </location>
</feature>
<reference evidence="3" key="1">
    <citation type="submission" date="2022-06" db="EMBL/GenBank/DDBJ databases">
        <authorList>
            <consortium name="SYNGENTA / RWTH Aachen University"/>
        </authorList>
    </citation>
    <scope>NUCLEOTIDE SEQUENCE</scope>
</reference>
<evidence type="ECO:0000256" key="2">
    <source>
        <dbReference type="SAM" id="Phobius"/>
    </source>
</evidence>
<organism evidence="3 4">
    <name type="scientific">Phakopsora pachyrhizi</name>
    <name type="common">Asian soybean rust disease fungus</name>
    <dbReference type="NCBI Taxonomy" id="170000"/>
    <lineage>
        <taxon>Eukaryota</taxon>
        <taxon>Fungi</taxon>
        <taxon>Dikarya</taxon>
        <taxon>Basidiomycota</taxon>
        <taxon>Pucciniomycotina</taxon>
        <taxon>Pucciniomycetes</taxon>
        <taxon>Pucciniales</taxon>
        <taxon>Phakopsoraceae</taxon>
        <taxon>Phakopsora</taxon>
    </lineage>
</organism>
<feature type="compositionally biased region" description="Polar residues" evidence="1">
    <location>
        <begin position="62"/>
        <end position="72"/>
    </location>
</feature>
<dbReference type="SUPFAM" id="SSF50044">
    <property type="entry name" value="SH3-domain"/>
    <property type="match status" value="1"/>
</dbReference>
<feature type="region of interest" description="Disordered" evidence="1">
    <location>
        <begin position="34"/>
        <end position="79"/>
    </location>
</feature>
<feature type="compositionally biased region" description="Low complexity" evidence="1">
    <location>
        <begin position="555"/>
        <end position="570"/>
    </location>
</feature>
<proteinExistence type="predicted"/>
<dbReference type="EMBL" id="CALTRL010005721">
    <property type="protein sequence ID" value="CAH7685426.1"/>
    <property type="molecule type" value="Genomic_DNA"/>
</dbReference>
<sequence length="594" mass="64560">MKLKTDKDEKTIARVECLSSSLQEFSPRVVSIVATRARPWTSSSAGKTHTKEERKTAPYLKNKQTSQPSPHKTSPKEEIKQSFISGHEKRLQKSRRRNQVRSVGVVWRRELPALQGNQSEQSKEVESEYQRAWAAVQAQEREAQGVQQLWIADQGRASQNSQIASQHNSLGTPRNVSPSPPVSNQHTSTPVTQFSSKSSNCRWKFTLGPVDRPITNTPTDTAILTSLNLIGNVSKSSGISPNLISSVAAVNRTFGKPDQQVALGVVNNTQLLIDSSINTNASKNVFRPNSTNVDPAAFTIQTSGVSIPTVIAILLPALAGMLLFTTFLYWHWLKRNRAAGNSSSNLPRSKNMSSVLESGNAQITAVGSNKSICVKKGLSTLGSRTDFNFSPISTANTNNNCVSMVPSERPTFTIASASAVNFQEIPLPSLPTNFDESDAEVVGGGTNADNENKEGTPCNKTCIVKRSFQSNLADELLIAPGDRIRVEILFDDGWCYGENLDISRHHVPGFPEPAKSGALPQDCLSGIPGEDSGLDYELGNVFETVQNMSRSGRVTSTEESSSTSHPNRNSSLYLELPQKIMEEVGVNALGPVVK</sequence>
<keyword evidence="2" id="KW-0472">Membrane</keyword>
<evidence type="ECO:0000313" key="4">
    <source>
        <dbReference type="Proteomes" id="UP001153365"/>
    </source>
</evidence>
<feature type="transmembrane region" description="Helical" evidence="2">
    <location>
        <begin position="310"/>
        <end position="330"/>
    </location>
</feature>
<dbReference type="Proteomes" id="UP001153365">
    <property type="component" value="Unassembled WGS sequence"/>
</dbReference>
<evidence type="ECO:0000256" key="1">
    <source>
        <dbReference type="SAM" id="MobiDB-lite"/>
    </source>
</evidence>
<dbReference type="AlphaFoldDB" id="A0AAV0BFN4"/>